<name>A0A5J6T9Y6_9CAUD</name>
<dbReference type="GeneID" id="64468902"/>
<dbReference type="RefSeq" id="YP_010053245.1">
    <property type="nucleotide sequence ID" value="NC_054638.1"/>
</dbReference>
<feature type="region of interest" description="Disordered" evidence="1">
    <location>
        <begin position="1"/>
        <end position="24"/>
    </location>
</feature>
<evidence type="ECO:0000313" key="3">
    <source>
        <dbReference type="Proteomes" id="UP000326742"/>
    </source>
</evidence>
<keyword evidence="3" id="KW-1185">Reference proteome</keyword>
<organism evidence="2 3">
    <name type="scientific">Salmonella phage vB_SenS_SB28</name>
    <dbReference type="NCBI Taxonomy" id="2591136"/>
    <lineage>
        <taxon>Viruses</taxon>
        <taxon>Duplodnaviria</taxon>
        <taxon>Heunggongvirae</taxon>
        <taxon>Uroviricota</taxon>
        <taxon>Caudoviricetes</taxon>
        <taxon>Macdonaldcampvirus</taxon>
        <taxon>Macdonaldcampvirus SB28</taxon>
    </lineage>
</organism>
<proteinExistence type="predicted"/>
<dbReference type="EMBL" id="MK947460">
    <property type="protein sequence ID" value="QFG07776.1"/>
    <property type="molecule type" value="Genomic_DNA"/>
</dbReference>
<dbReference type="Proteomes" id="UP000326742">
    <property type="component" value="Segment"/>
</dbReference>
<sequence length="48" mass="5664">MATTPGVMSNFAAPFKSDGKDEQMDADNNKCVLRMKRRFYRRDKFPYE</sequence>
<reference evidence="2 3" key="1">
    <citation type="submission" date="2019-05" db="EMBL/GenBank/DDBJ databases">
        <title>Whole genome sequence analysis of broad host range Salmonella enterica bacteriophages.</title>
        <authorList>
            <person name="Bhandare S.G."/>
            <person name="Colavecchio A."/>
            <person name="Emond-Rheault J.-G."/>
            <person name="Hamel J."/>
            <person name="Kukavica-Ibrulj I."/>
            <person name="Boyle B."/>
            <person name="Levesque R.C."/>
            <person name="Goodridge L."/>
        </authorList>
    </citation>
    <scope>NUCLEOTIDE SEQUENCE [LARGE SCALE GENOMIC DNA]</scope>
</reference>
<accession>A0A5J6T9Y6</accession>
<dbReference type="KEGG" id="vg:64468902"/>
<evidence type="ECO:0000256" key="1">
    <source>
        <dbReference type="SAM" id="MobiDB-lite"/>
    </source>
</evidence>
<protein>
    <submittedName>
        <fullName evidence="2">Uncharacterized protein</fullName>
    </submittedName>
</protein>
<evidence type="ECO:0000313" key="2">
    <source>
        <dbReference type="EMBL" id="QFG07776.1"/>
    </source>
</evidence>